<dbReference type="Proteomes" id="UP001556367">
    <property type="component" value="Unassembled WGS sequence"/>
</dbReference>
<evidence type="ECO:0000313" key="1">
    <source>
        <dbReference type="EMBL" id="KAL0961126.1"/>
    </source>
</evidence>
<accession>A0ABR3JZC1</accession>
<dbReference type="EMBL" id="JASNQZ010000001">
    <property type="protein sequence ID" value="KAL0961126.1"/>
    <property type="molecule type" value="Genomic_DNA"/>
</dbReference>
<sequence length="158" mass="17565">MSHSSVSAAINVITKESKCLRKQDEYQCALSHRAMLSLEAMCKNIKNRGRRLRASAFAPSRFPLLFPEHDMEGFWPVVDVGGPFSIFLNSKTVEAPLLGKPLGDTQKAMSSHWAKVSTQACHVVFGNAVHRIPIRLSENAGQHISNFCHSKEADYVEI</sequence>
<reference evidence="2" key="1">
    <citation type="submission" date="2024-06" db="EMBL/GenBank/DDBJ databases">
        <title>Multi-omics analyses provide insights into the biosynthesis of the anticancer antibiotic pleurotin in Hohenbuehelia grisea.</title>
        <authorList>
            <person name="Weaver J.A."/>
            <person name="Alberti F."/>
        </authorList>
    </citation>
    <scope>NUCLEOTIDE SEQUENCE [LARGE SCALE GENOMIC DNA]</scope>
    <source>
        <strain evidence="2">T-177</strain>
    </source>
</reference>
<organism evidence="1 2">
    <name type="scientific">Hohenbuehelia grisea</name>
    <dbReference type="NCBI Taxonomy" id="104357"/>
    <lineage>
        <taxon>Eukaryota</taxon>
        <taxon>Fungi</taxon>
        <taxon>Dikarya</taxon>
        <taxon>Basidiomycota</taxon>
        <taxon>Agaricomycotina</taxon>
        <taxon>Agaricomycetes</taxon>
        <taxon>Agaricomycetidae</taxon>
        <taxon>Agaricales</taxon>
        <taxon>Pleurotineae</taxon>
        <taxon>Pleurotaceae</taxon>
        <taxon>Hohenbuehelia</taxon>
    </lineage>
</organism>
<name>A0ABR3JZC1_9AGAR</name>
<evidence type="ECO:0000313" key="2">
    <source>
        <dbReference type="Proteomes" id="UP001556367"/>
    </source>
</evidence>
<keyword evidence="2" id="KW-1185">Reference proteome</keyword>
<gene>
    <name evidence="1" type="ORF">HGRIS_006100</name>
</gene>
<comment type="caution">
    <text evidence="1">The sequence shown here is derived from an EMBL/GenBank/DDBJ whole genome shotgun (WGS) entry which is preliminary data.</text>
</comment>
<protein>
    <submittedName>
        <fullName evidence="1">Uncharacterized protein</fullName>
    </submittedName>
</protein>
<proteinExistence type="predicted"/>